<keyword evidence="4" id="KW-1185">Reference proteome</keyword>
<dbReference type="InterPro" id="IPR012417">
    <property type="entry name" value="CaM-bd_dom_pln"/>
</dbReference>
<gene>
    <name evidence="3" type="ORF">SAY87_031134</name>
</gene>
<evidence type="ECO:0000313" key="3">
    <source>
        <dbReference type="EMBL" id="KAK4770602.1"/>
    </source>
</evidence>
<dbReference type="GO" id="GO:0005516">
    <property type="term" value="F:calmodulin binding"/>
    <property type="evidence" value="ECO:0007669"/>
    <property type="project" value="InterPro"/>
</dbReference>
<comment type="caution">
    <text evidence="3">The sequence shown here is derived from an EMBL/GenBank/DDBJ whole genome shotgun (WGS) entry which is preliminary data.</text>
</comment>
<dbReference type="Proteomes" id="UP001345219">
    <property type="component" value="Chromosome 24"/>
</dbReference>
<feature type="compositionally biased region" description="Polar residues" evidence="1">
    <location>
        <begin position="87"/>
        <end position="97"/>
    </location>
</feature>
<name>A0AAN7KWY8_9MYRT</name>
<dbReference type="AlphaFoldDB" id="A0AAN7KWY8"/>
<organism evidence="3 4">
    <name type="scientific">Trapa incisa</name>
    <dbReference type="NCBI Taxonomy" id="236973"/>
    <lineage>
        <taxon>Eukaryota</taxon>
        <taxon>Viridiplantae</taxon>
        <taxon>Streptophyta</taxon>
        <taxon>Embryophyta</taxon>
        <taxon>Tracheophyta</taxon>
        <taxon>Spermatophyta</taxon>
        <taxon>Magnoliopsida</taxon>
        <taxon>eudicotyledons</taxon>
        <taxon>Gunneridae</taxon>
        <taxon>Pentapetalae</taxon>
        <taxon>rosids</taxon>
        <taxon>malvids</taxon>
        <taxon>Myrtales</taxon>
        <taxon>Lythraceae</taxon>
        <taxon>Trapa</taxon>
    </lineage>
</organism>
<feature type="domain" description="Calmodulin-binding" evidence="2">
    <location>
        <begin position="578"/>
        <end position="688"/>
    </location>
</feature>
<dbReference type="EMBL" id="JAXIOK010000005">
    <property type="protein sequence ID" value="KAK4770602.1"/>
    <property type="molecule type" value="Genomic_DNA"/>
</dbReference>
<reference evidence="3 4" key="1">
    <citation type="journal article" date="2023" name="Hortic Res">
        <title>Pangenome of water caltrop reveals structural variations and asymmetric subgenome divergence after allopolyploidization.</title>
        <authorList>
            <person name="Zhang X."/>
            <person name="Chen Y."/>
            <person name="Wang L."/>
            <person name="Yuan Y."/>
            <person name="Fang M."/>
            <person name="Shi L."/>
            <person name="Lu R."/>
            <person name="Comes H.P."/>
            <person name="Ma Y."/>
            <person name="Chen Y."/>
            <person name="Huang G."/>
            <person name="Zhou Y."/>
            <person name="Zheng Z."/>
            <person name="Qiu Y."/>
        </authorList>
    </citation>
    <scope>NUCLEOTIDE SEQUENCE [LARGE SCALE GENOMIC DNA]</scope>
    <source>
        <tissue evidence="3">Roots</tissue>
    </source>
</reference>
<sequence length="712" mass="79069">MVQRQSQSKPGVVFGRVIPGSVSGKSKTAIGSCPSGCSDGKARRGPDLKKMKKSGSIKRSNGNSLRPFPFSVDVSQPGKPPPLRAMVTNSAAETPQKQPRVRQGESLPNYMKPTSSSDARKGSSVSTPSIQINSAPESKTPLKNPVRSSSLRLVRTLTKAPSFKPAISSQAKRCSQAALCTNMKVQRATCSSTLKDSKFPEYLTLSHGATEAEGTSAMKVCPYTYCSLNGHCHAPLLPLKCFISSRRRAMKATKNLGLEALKTDTKEPIPMVTPTSMKAEDSMDYIKIYAETEAIDICNRDSYPEEGESENHEEINYQGADDSEVSKGTVPVEYFQGDDDSEVEGQKSIPQSLDMEWGGHHYSIFEINQVVEQPAEVQQEEYQACNGLLPEERILEISELSQLSHCFSYDQYSSLEEDEMKEVSTDAEEVSGSLTVGLSSESAEKIKTDPIIHQQSHDEGSAITDFSCNQELESSSGSQHPPGEKEKVVVDEFNGSDDIDNHISQTETQDLLSAEELLRISDVDRGQTLEISDGVDEDKILVAFRDCSVELERRKLVPCTESSIAEEANVETSDSTREKLKSKYTRAEINSKQCPDRHENRIGKNRCKELNKEEDIPRSFNPRDPNFLPIVPDEEAEKVDLRHQTMDERRNSEEWMIDYALRKAVTRLEPARKRKVALLVEAFEKVMPIPKVIQMSKWDTHLTSPRSVQACS</sequence>
<evidence type="ECO:0000256" key="1">
    <source>
        <dbReference type="SAM" id="MobiDB-lite"/>
    </source>
</evidence>
<dbReference type="SMART" id="SM01054">
    <property type="entry name" value="CaM_binding"/>
    <property type="match status" value="1"/>
</dbReference>
<dbReference type="Pfam" id="PF07839">
    <property type="entry name" value="CaM_binding"/>
    <property type="match status" value="1"/>
</dbReference>
<proteinExistence type="predicted"/>
<protein>
    <recommendedName>
        <fullName evidence="2">Calmodulin-binding domain-containing protein</fullName>
    </recommendedName>
</protein>
<dbReference type="InterPro" id="IPR044681">
    <property type="entry name" value="PICBP-like"/>
</dbReference>
<dbReference type="PANTHER" id="PTHR33923">
    <property type="entry name" value="CALMODULIN-BINDING PROTEIN-RELATED"/>
    <property type="match status" value="1"/>
</dbReference>
<feature type="region of interest" description="Disordered" evidence="1">
    <location>
        <begin position="1"/>
        <end position="148"/>
    </location>
</feature>
<evidence type="ECO:0000259" key="2">
    <source>
        <dbReference type="SMART" id="SM01054"/>
    </source>
</evidence>
<feature type="compositionally biased region" description="Basic and acidic residues" evidence="1">
    <location>
        <begin position="40"/>
        <end position="49"/>
    </location>
</feature>
<evidence type="ECO:0000313" key="4">
    <source>
        <dbReference type="Proteomes" id="UP001345219"/>
    </source>
</evidence>
<accession>A0AAN7KWY8</accession>
<feature type="compositionally biased region" description="Polar residues" evidence="1">
    <location>
        <begin position="112"/>
        <end position="137"/>
    </location>
</feature>
<dbReference type="PANTHER" id="PTHR33923:SF2">
    <property type="entry name" value="CALMODULIN-BINDING PROTEIN-RELATED"/>
    <property type="match status" value="1"/>
</dbReference>